<protein>
    <submittedName>
        <fullName evidence="1">Uncharacterized protein</fullName>
    </submittedName>
</protein>
<dbReference type="Proteomes" id="UP000267003">
    <property type="component" value="Unassembled WGS sequence"/>
</dbReference>
<accession>A0A3A8R335</accession>
<organism evidence="1 2">
    <name type="scientific">Corallococcus aberystwythensis</name>
    <dbReference type="NCBI Taxonomy" id="2316722"/>
    <lineage>
        <taxon>Bacteria</taxon>
        <taxon>Pseudomonadati</taxon>
        <taxon>Myxococcota</taxon>
        <taxon>Myxococcia</taxon>
        <taxon>Myxococcales</taxon>
        <taxon>Cystobacterineae</taxon>
        <taxon>Myxococcaceae</taxon>
        <taxon>Corallococcus</taxon>
    </lineage>
</organism>
<dbReference type="EMBL" id="RAWK01000005">
    <property type="protein sequence ID" value="RKH74471.1"/>
    <property type="molecule type" value="Genomic_DNA"/>
</dbReference>
<proteinExistence type="predicted"/>
<evidence type="ECO:0000313" key="1">
    <source>
        <dbReference type="EMBL" id="RKH74471.1"/>
    </source>
</evidence>
<comment type="caution">
    <text evidence="1">The sequence shown here is derived from an EMBL/GenBank/DDBJ whole genome shotgun (WGS) entry which is preliminary data.</text>
</comment>
<gene>
    <name evidence="1" type="ORF">D7W81_01535</name>
</gene>
<sequence>MWAPPVQAEEEEARPPAATLVELLVEDGSLTARIQWSEHAEDVPSVATLVSYDGKGGFNAGGDLHPKPGEVSEVKLFGALKDPWETGWTQKLVLSDDQGQPLFTQPYDVNLDCPDDKGCDLTVAPGFGSPADDIHESEELSIALDQLREQYGEKEFNLLAAIEEDFPHLRGEALVYARQVVPRLEVKTGRRGCNCTWTSTNQYSPFYLMPSSHTYYANGGPHPGQPYARRFAVNDGPGSLHSVSASSRSKIDVFINKTAKGTSRLDAKLRCLTIGPGLDFDVPVRHLGQVTLVSFPSPTFMNCAPPCMARFIHMGRIHGQKVAMGGGATAQETASWRPNGQLFPVLSRSTSASAMINSFDDSLTYVGYSNYSNYNVVTATGKVTISTSAITAQASVTNGYAQAILGTFEGQGCPSTFSMPPYPVRDWGTTQASKRTSLIKGLETFFADNGVFVEVE</sequence>
<reference evidence="2" key="1">
    <citation type="submission" date="2018-09" db="EMBL/GenBank/DDBJ databases">
        <authorList>
            <person name="Livingstone P.G."/>
            <person name="Whitworth D.E."/>
        </authorList>
    </citation>
    <scope>NUCLEOTIDE SEQUENCE [LARGE SCALE GENOMIC DNA]</scope>
    <source>
        <strain evidence="2">AB050A</strain>
    </source>
</reference>
<keyword evidence="2" id="KW-1185">Reference proteome</keyword>
<dbReference type="AlphaFoldDB" id="A0A3A8R335"/>
<evidence type="ECO:0000313" key="2">
    <source>
        <dbReference type="Proteomes" id="UP000267003"/>
    </source>
</evidence>
<name>A0A3A8R335_9BACT</name>